<dbReference type="OrthoDB" id="2384350at2759"/>
<dbReference type="RefSeq" id="XP_033593178.1">
    <property type="nucleotide sequence ID" value="XM_033735163.1"/>
</dbReference>
<feature type="region of interest" description="Disordered" evidence="1">
    <location>
        <begin position="267"/>
        <end position="303"/>
    </location>
</feature>
<dbReference type="GeneID" id="54476165"/>
<accession>A0A6A6Q3K7</accession>
<evidence type="ECO:0000256" key="1">
    <source>
        <dbReference type="SAM" id="MobiDB-lite"/>
    </source>
</evidence>
<evidence type="ECO:0000313" key="3">
    <source>
        <dbReference type="Proteomes" id="UP000799767"/>
    </source>
</evidence>
<reference evidence="2" key="1">
    <citation type="journal article" date="2020" name="Stud. Mycol.">
        <title>101 Dothideomycetes genomes: a test case for predicting lifestyles and emergence of pathogens.</title>
        <authorList>
            <person name="Haridas S."/>
            <person name="Albert R."/>
            <person name="Binder M."/>
            <person name="Bloem J."/>
            <person name="Labutti K."/>
            <person name="Salamov A."/>
            <person name="Andreopoulos B."/>
            <person name="Baker S."/>
            <person name="Barry K."/>
            <person name="Bills G."/>
            <person name="Bluhm B."/>
            <person name="Cannon C."/>
            <person name="Castanera R."/>
            <person name="Culley D."/>
            <person name="Daum C."/>
            <person name="Ezra D."/>
            <person name="Gonzalez J."/>
            <person name="Henrissat B."/>
            <person name="Kuo A."/>
            <person name="Liang C."/>
            <person name="Lipzen A."/>
            <person name="Lutzoni F."/>
            <person name="Magnuson J."/>
            <person name="Mondo S."/>
            <person name="Nolan M."/>
            <person name="Ohm R."/>
            <person name="Pangilinan J."/>
            <person name="Park H.-J."/>
            <person name="Ramirez L."/>
            <person name="Alfaro M."/>
            <person name="Sun H."/>
            <person name="Tritt A."/>
            <person name="Yoshinaga Y."/>
            <person name="Zwiers L.-H."/>
            <person name="Turgeon B."/>
            <person name="Goodwin S."/>
            <person name="Spatafora J."/>
            <person name="Crous P."/>
            <person name="Grigoriev I."/>
        </authorList>
    </citation>
    <scope>NUCLEOTIDE SEQUENCE</scope>
    <source>
        <strain evidence="2">CBS 113389</strain>
    </source>
</reference>
<feature type="compositionally biased region" description="Polar residues" evidence="1">
    <location>
        <begin position="267"/>
        <end position="282"/>
    </location>
</feature>
<gene>
    <name evidence="2" type="ORF">BDY17DRAFT_308044</name>
</gene>
<name>A0A6A6Q3K7_9PEZI</name>
<sequence length="378" mass="41315">MTSDRLATSLSVFDNPNNAIPNVQDLEESLEDLDVSFIPDDSIIPVDEVEMADEAIRLPSYSASAMTDEPPSMVNISMEDDEEDYVVPADVEMYDDGMDDTVIVHETEDPTRSPHQQPADSFETEDTVIISRPDGEACGAEAEGDSAELVTEPVHTVHEIAVKSHQIPSPRRRIVVDFDEFLGARRSPERLHAETENLTAVDDDRDAQAGAESTLSLDQAPQDALRRQTLNFNDFFDVGALAEPTAQIDIDLDSAQELQMELAGQLSTNAPEQQTDGTSLVDDQSEGQPAHDLETTSANDDADMFDLSRDTTHADRVEVINEPEVPHYARPTIAFHARRKSLPVSSLRTPTKAGTRPHTSDGASMPRIVNPSAHACAS</sequence>
<protein>
    <submittedName>
        <fullName evidence="2">Uncharacterized protein</fullName>
    </submittedName>
</protein>
<dbReference type="EMBL" id="MU001632">
    <property type="protein sequence ID" value="KAF2486609.1"/>
    <property type="molecule type" value="Genomic_DNA"/>
</dbReference>
<dbReference type="Proteomes" id="UP000799767">
    <property type="component" value="Unassembled WGS sequence"/>
</dbReference>
<proteinExistence type="predicted"/>
<evidence type="ECO:0000313" key="2">
    <source>
        <dbReference type="EMBL" id="KAF2486609.1"/>
    </source>
</evidence>
<feature type="region of interest" description="Disordered" evidence="1">
    <location>
        <begin position="343"/>
        <end position="378"/>
    </location>
</feature>
<organism evidence="2 3">
    <name type="scientific">Neohortaea acidophila</name>
    <dbReference type="NCBI Taxonomy" id="245834"/>
    <lineage>
        <taxon>Eukaryota</taxon>
        <taxon>Fungi</taxon>
        <taxon>Dikarya</taxon>
        <taxon>Ascomycota</taxon>
        <taxon>Pezizomycotina</taxon>
        <taxon>Dothideomycetes</taxon>
        <taxon>Dothideomycetidae</taxon>
        <taxon>Mycosphaerellales</taxon>
        <taxon>Teratosphaeriaceae</taxon>
        <taxon>Neohortaea</taxon>
    </lineage>
</organism>
<keyword evidence="3" id="KW-1185">Reference proteome</keyword>
<dbReference type="AlphaFoldDB" id="A0A6A6Q3K7"/>